<protein>
    <submittedName>
        <fullName evidence="1">Uncharacterized protein</fullName>
    </submittedName>
</protein>
<accession>A0A212IKJ1</accession>
<dbReference type="EMBL" id="FLUA01000053">
    <property type="protein sequence ID" value="SBV67334.1"/>
    <property type="molecule type" value="Genomic_DNA"/>
</dbReference>
<sequence>MMGWVMGVAGEVICSIAGYRMAARRV</sequence>
<reference evidence="1" key="1">
    <citation type="submission" date="2016-04" db="EMBL/GenBank/DDBJ databases">
        <authorList>
            <person name="Evans L.H."/>
            <person name="Alamgir A."/>
            <person name="Owens N."/>
            <person name="Weber N.D."/>
            <person name="Virtaneva K."/>
            <person name="Barbian K."/>
            <person name="Babar A."/>
            <person name="Rosenke K."/>
        </authorList>
    </citation>
    <scope>NUCLEOTIDE SEQUENCE</scope>
    <source>
        <strain evidence="1">86-2</strain>
    </source>
</reference>
<dbReference type="AlphaFoldDB" id="A0A212IKJ1"/>
<evidence type="ECO:0000313" key="1">
    <source>
        <dbReference type="EMBL" id="SBV67334.1"/>
    </source>
</evidence>
<organism evidence="1">
    <name type="scientific">uncultured Citrobacter sp</name>
    <dbReference type="NCBI Taxonomy" id="200446"/>
    <lineage>
        <taxon>Bacteria</taxon>
        <taxon>Pseudomonadati</taxon>
        <taxon>Pseudomonadota</taxon>
        <taxon>Gammaproteobacteria</taxon>
        <taxon>Enterobacterales</taxon>
        <taxon>Enterobacteriaceae</taxon>
        <taxon>Citrobacter</taxon>
        <taxon>environmental samples</taxon>
    </lineage>
</organism>
<gene>
    <name evidence="1" type="ORF">KL86CIT2_530095</name>
</gene>
<proteinExistence type="predicted"/>
<name>A0A212IKJ1_9ENTR</name>